<feature type="region of interest" description="Disordered" evidence="1">
    <location>
        <begin position="68"/>
        <end position="92"/>
    </location>
</feature>
<accession>A0A0N8H7T2</accession>
<feature type="region of interest" description="Disordered" evidence="1">
    <location>
        <begin position="1"/>
        <end position="22"/>
    </location>
</feature>
<sequence length="168" mass="18805">MGSAVSTTYKGIRSKKSQRLTQAPVILPARDTSPSRQHHRGRNVFKLRQILRVKHRPSPREIPAWHVDTEEKVQPPLDLDNYAEPPPWREGDEDIFEEPEVCERAGPGSGTTLDVRCSYSPGVDGGPQKVVSRVDMRQKSPVVVTSSEADMPDQTPTFRLIAGTYITF</sequence>
<dbReference type="EMBL" id="LKCW01000045">
    <property type="protein sequence ID" value="KPM42644.1"/>
    <property type="molecule type" value="Genomic_DNA"/>
</dbReference>
<organism evidence="2 3">
    <name type="scientific">Neonectria ditissima</name>
    <dbReference type="NCBI Taxonomy" id="78410"/>
    <lineage>
        <taxon>Eukaryota</taxon>
        <taxon>Fungi</taxon>
        <taxon>Dikarya</taxon>
        <taxon>Ascomycota</taxon>
        <taxon>Pezizomycotina</taxon>
        <taxon>Sordariomycetes</taxon>
        <taxon>Hypocreomycetidae</taxon>
        <taxon>Hypocreales</taxon>
        <taxon>Nectriaceae</taxon>
        <taxon>Neonectria</taxon>
    </lineage>
</organism>
<evidence type="ECO:0000313" key="2">
    <source>
        <dbReference type="EMBL" id="KPM42644.1"/>
    </source>
</evidence>
<name>A0A0N8H7T2_9HYPO</name>
<dbReference type="Proteomes" id="UP000050424">
    <property type="component" value="Unassembled WGS sequence"/>
</dbReference>
<proteinExistence type="predicted"/>
<keyword evidence="3" id="KW-1185">Reference proteome</keyword>
<comment type="caution">
    <text evidence="2">The sequence shown here is derived from an EMBL/GenBank/DDBJ whole genome shotgun (WGS) entry which is preliminary data.</text>
</comment>
<gene>
    <name evidence="2" type="ORF">AK830_g3930</name>
</gene>
<reference evidence="2 3" key="1">
    <citation type="submission" date="2015-09" db="EMBL/GenBank/DDBJ databases">
        <title>Draft genome of a European isolate of the apple canker pathogen Neonectria ditissima.</title>
        <authorList>
            <person name="Gomez-Cortecero A."/>
            <person name="Harrison R.J."/>
            <person name="Armitage A.D."/>
        </authorList>
    </citation>
    <scope>NUCLEOTIDE SEQUENCE [LARGE SCALE GENOMIC DNA]</scope>
    <source>
        <strain evidence="2 3">R09/05</strain>
    </source>
</reference>
<evidence type="ECO:0000313" key="3">
    <source>
        <dbReference type="Proteomes" id="UP000050424"/>
    </source>
</evidence>
<evidence type="ECO:0000256" key="1">
    <source>
        <dbReference type="SAM" id="MobiDB-lite"/>
    </source>
</evidence>
<protein>
    <submittedName>
        <fullName evidence="2">Uncharacterized protein</fullName>
    </submittedName>
</protein>
<dbReference type="AlphaFoldDB" id="A0A0N8H7T2"/>